<proteinExistence type="predicted"/>
<evidence type="ECO:0000259" key="7">
    <source>
        <dbReference type="PROSITE" id="PS51462"/>
    </source>
</evidence>
<evidence type="ECO:0000256" key="5">
    <source>
        <dbReference type="ARBA" id="ARBA00022842"/>
    </source>
</evidence>
<organism evidence="8 9">
    <name type="scientific">Gaopeijia maritima</name>
    <dbReference type="NCBI Taxonomy" id="3119007"/>
    <lineage>
        <taxon>Bacteria</taxon>
        <taxon>Pseudomonadati</taxon>
        <taxon>Gemmatimonadota</taxon>
        <taxon>Longimicrobiia</taxon>
        <taxon>Gaopeijiales</taxon>
        <taxon>Gaopeijiaceae</taxon>
        <taxon>Gaopeijia</taxon>
    </lineage>
</organism>
<dbReference type="EMBL" id="JBBHLI010000001">
    <property type="protein sequence ID" value="MEK9499875.1"/>
    <property type="molecule type" value="Genomic_DNA"/>
</dbReference>
<sequence length="280" mass="30022">MTASVIPFDRLPPGFAESIDNPPADPVHPRPAATVVLLRDGDDGPEVLLLRRVRSSGFVPGAYVFPGGRVDADDSSAALLARWHGPDPATVAERMGLDADASPPAMAYVLASLREAFEETGLLLARDADGVSVASAANDEVMAAAQGRLLTDDDLFAPVLEQLDATLRGDAVAYIAHWITPVVEPRRYDTRFFAAAVEGDSEVAINPAEMTDAVWLTPERALERHREGTLPMVFPTVHTIEGLAGFDSAAGIIAEYRRRDVPPILPRLVRTELGVGLEID</sequence>
<comment type="cofactor">
    <cofactor evidence="1">
        <name>Mn(2+)</name>
        <dbReference type="ChEBI" id="CHEBI:29035"/>
    </cofactor>
</comment>
<keyword evidence="6" id="KW-0464">Manganese</keyword>
<keyword evidence="3" id="KW-0479">Metal-binding</keyword>
<protein>
    <submittedName>
        <fullName evidence="8">NUDIX hydrolase</fullName>
    </submittedName>
</protein>
<comment type="caution">
    <text evidence="8">The sequence shown here is derived from an EMBL/GenBank/DDBJ whole genome shotgun (WGS) entry which is preliminary data.</text>
</comment>
<dbReference type="PROSITE" id="PS51462">
    <property type="entry name" value="NUDIX"/>
    <property type="match status" value="1"/>
</dbReference>
<evidence type="ECO:0000256" key="2">
    <source>
        <dbReference type="ARBA" id="ARBA00001946"/>
    </source>
</evidence>
<dbReference type="Gene3D" id="3.90.79.10">
    <property type="entry name" value="Nucleoside Triphosphate Pyrophosphohydrolase"/>
    <property type="match status" value="1"/>
</dbReference>
<accession>A0ABU9E566</accession>
<evidence type="ECO:0000256" key="4">
    <source>
        <dbReference type="ARBA" id="ARBA00022801"/>
    </source>
</evidence>
<evidence type="ECO:0000313" key="8">
    <source>
        <dbReference type="EMBL" id="MEK9499875.1"/>
    </source>
</evidence>
<evidence type="ECO:0000256" key="1">
    <source>
        <dbReference type="ARBA" id="ARBA00001936"/>
    </source>
</evidence>
<dbReference type="SUPFAM" id="SSF55811">
    <property type="entry name" value="Nudix"/>
    <property type="match status" value="1"/>
</dbReference>
<dbReference type="Proteomes" id="UP001484239">
    <property type="component" value="Unassembled WGS sequence"/>
</dbReference>
<dbReference type="InterPro" id="IPR015797">
    <property type="entry name" value="NUDIX_hydrolase-like_dom_sf"/>
</dbReference>
<comment type="cofactor">
    <cofactor evidence="2">
        <name>Mg(2+)</name>
        <dbReference type="ChEBI" id="CHEBI:18420"/>
    </cofactor>
</comment>
<evidence type="ECO:0000313" key="9">
    <source>
        <dbReference type="Proteomes" id="UP001484239"/>
    </source>
</evidence>
<evidence type="ECO:0000256" key="6">
    <source>
        <dbReference type="ARBA" id="ARBA00023211"/>
    </source>
</evidence>
<evidence type="ECO:0000256" key="3">
    <source>
        <dbReference type="ARBA" id="ARBA00022723"/>
    </source>
</evidence>
<dbReference type="PANTHER" id="PTHR12318:SF0">
    <property type="entry name" value="ACYL-COENZYME A DIPHOSPHATASE NUDT19"/>
    <property type="match status" value="1"/>
</dbReference>
<dbReference type="InterPro" id="IPR039121">
    <property type="entry name" value="NUDT19"/>
</dbReference>
<keyword evidence="9" id="KW-1185">Reference proteome</keyword>
<gene>
    <name evidence="8" type="ORF">WI372_02620</name>
</gene>
<dbReference type="CDD" id="cd18870">
    <property type="entry name" value="NUDIX_AcylCoAdiphos_Nudt19"/>
    <property type="match status" value="1"/>
</dbReference>
<keyword evidence="4 8" id="KW-0378">Hydrolase</keyword>
<dbReference type="GO" id="GO:0016787">
    <property type="term" value="F:hydrolase activity"/>
    <property type="evidence" value="ECO:0007669"/>
    <property type="project" value="UniProtKB-KW"/>
</dbReference>
<keyword evidence="5" id="KW-0460">Magnesium</keyword>
<feature type="domain" description="Nudix hydrolase" evidence="7">
    <location>
        <begin position="28"/>
        <end position="244"/>
    </location>
</feature>
<reference evidence="8 9" key="1">
    <citation type="submission" date="2024-02" db="EMBL/GenBank/DDBJ databases">
        <title>A novel Gemmatimonadota bacterium.</title>
        <authorList>
            <person name="Du Z.-J."/>
            <person name="Ye Y.-Q."/>
        </authorList>
    </citation>
    <scope>NUCLEOTIDE SEQUENCE [LARGE SCALE GENOMIC DNA]</scope>
    <source>
        <strain evidence="8 9">DH-20</strain>
    </source>
</reference>
<dbReference type="PANTHER" id="PTHR12318">
    <property type="entry name" value="TESTOSTERONE-REGULATED PROTEIN RP2"/>
    <property type="match status" value="1"/>
</dbReference>
<dbReference type="InterPro" id="IPR000086">
    <property type="entry name" value="NUDIX_hydrolase_dom"/>
</dbReference>
<name>A0ABU9E566_9BACT</name>